<dbReference type="InterPro" id="IPR000160">
    <property type="entry name" value="GGDEF_dom"/>
</dbReference>
<dbReference type="RefSeq" id="WP_380039814.1">
    <property type="nucleotide sequence ID" value="NZ_JBHSEH010000012.1"/>
</dbReference>
<dbReference type="GO" id="GO:0052621">
    <property type="term" value="F:diguanylate cyclase activity"/>
    <property type="evidence" value="ECO:0007669"/>
    <property type="project" value="UniProtKB-EC"/>
</dbReference>
<protein>
    <submittedName>
        <fullName evidence="3">Diguanylate cyclase domain-containing protein</fullName>
        <ecNumber evidence="3">2.7.7.65</ecNumber>
    </submittedName>
</protein>
<dbReference type="Pfam" id="PF01590">
    <property type="entry name" value="GAF"/>
    <property type="match status" value="1"/>
</dbReference>
<dbReference type="NCBIfam" id="TIGR00254">
    <property type="entry name" value="GGDEF"/>
    <property type="match status" value="1"/>
</dbReference>
<feature type="coiled-coil region" evidence="1">
    <location>
        <begin position="164"/>
        <end position="191"/>
    </location>
</feature>
<name>A0ABV8XN17_9DEIO</name>
<dbReference type="EMBL" id="JBHSEH010000012">
    <property type="protein sequence ID" value="MFC4426880.1"/>
    <property type="molecule type" value="Genomic_DNA"/>
</dbReference>
<dbReference type="SUPFAM" id="SSF55073">
    <property type="entry name" value="Nucleotide cyclase"/>
    <property type="match status" value="1"/>
</dbReference>
<dbReference type="Gene3D" id="3.30.70.270">
    <property type="match status" value="1"/>
</dbReference>
<keyword evidence="3" id="KW-0548">Nucleotidyltransferase</keyword>
<evidence type="ECO:0000313" key="3">
    <source>
        <dbReference type="EMBL" id="MFC4426880.1"/>
    </source>
</evidence>
<gene>
    <name evidence="3" type="ORF">ACFOZ9_11730</name>
</gene>
<dbReference type="SMART" id="SM00267">
    <property type="entry name" value="GGDEF"/>
    <property type="match status" value="1"/>
</dbReference>
<reference evidence="4" key="1">
    <citation type="journal article" date="2019" name="Int. J. Syst. Evol. Microbiol.">
        <title>The Global Catalogue of Microorganisms (GCM) 10K type strain sequencing project: providing services to taxonomists for standard genome sequencing and annotation.</title>
        <authorList>
            <consortium name="The Broad Institute Genomics Platform"/>
            <consortium name="The Broad Institute Genome Sequencing Center for Infectious Disease"/>
            <person name="Wu L."/>
            <person name="Ma J."/>
        </authorList>
    </citation>
    <scope>NUCLEOTIDE SEQUENCE [LARGE SCALE GENOMIC DNA]</scope>
    <source>
        <strain evidence="4">CCUG 56029</strain>
    </source>
</reference>
<keyword evidence="3" id="KW-0808">Transferase</keyword>
<feature type="domain" description="GGDEF" evidence="2">
    <location>
        <begin position="383"/>
        <end position="511"/>
    </location>
</feature>
<dbReference type="InterPro" id="IPR043128">
    <property type="entry name" value="Rev_trsase/Diguanyl_cyclase"/>
</dbReference>
<accession>A0ABV8XN17</accession>
<dbReference type="Gene3D" id="3.30.450.40">
    <property type="match status" value="2"/>
</dbReference>
<evidence type="ECO:0000256" key="1">
    <source>
        <dbReference type="SAM" id="Coils"/>
    </source>
</evidence>
<keyword evidence="4" id="KW-1185">Reference proteome</keyword>
<dbReference type="Pfam" id="PF00990">
    <property type="entry name" value="GGDEF"/>
    <property type="match status" value="1"/>
</dbReference>
<dbReference type="InterPro" id="IPR029787">
    <property type="entry name" value="Nucleotide_cyclase"/>
</dbReference>
<dbReference type="InterPro" id="IPR029016">
    <property type="entry name" value="GAF-like_dom_sf"/>
</dbReference>
<keyword evidence="1" id="KW-0175">Coiled coil</keyword>
<dbReference type="SUPFAM" id="SSF55781">
    <property type="entry name" value="GAF domain-like"/>
    <property type="match status" value="2"/>
</dbReference>
<dbReference type="PANTHER" id="PTHR43102">
    <property type="entry name" value="SLR1143 PROTEIN"/>
    <property type="match status" value="1"/>
</dbReference>
<evidence type="ECO:0000313" key="4">
    <source>
        <dbReference type="Proteomes" id="UP001595998"/>
    </source>
</evidence>
<evidence type="ECO:0000259" key="2">
    <source>
        <dbReference type="PROSITE" id="PS50887"/>
    </source>
</evidence>
<sequence length="513" mass="55721">MPTAPLPEHEYARLLELARYDILDSAPEEAFDRLTRLAARTLRAPAAVLNFVDQDRQWGKSCFGTGDSTGPRSDSFCAWTILSNEVLAVPDTSEDPRFQDNRQVTGEPHIRMYAGAPLVTPGGHRLGSICVIDTEPRVLTYDDHAALQDFAALVMDELELRLRNRTLEAQLDQQGRQLQELQQTVAHAEVLEQVIALMDAPLSPEEATLAAARLIGTAIYADWTGLVSFQGEAMTMQVAHHRPQASPALLDFAARLPLLPGGVTRSLRDTTATTYLEDYAQHPGALPEGIDAGLRSAAWLPLGHYGGASFMLIAVRAERGDRAPWRASDRALLDAAGRSVRAALLRHAALETSARAALQDRLTGIANRRAFDTDFAARQAAGQPFLLGLIDLDGFKRINDVEGHAQGDRVLQMFATVLQDEVTACGQAYRYGGDEFALLLSGLSEDDALEHVDLAVVAARQLTALPLGASVGFACVGAEGPQAAAQVLQLADERMYAVKRRRQQRNHRGEAVG</sequence>
<comment type="caution">
    <text evidence="3">The sequence shown here is derived from an EMBL/GenBank/DDBJ whole genome shotgun (WGS) entry which is preliminary data.</text>
</comment>
<dbReference type="PANTHER" id="PTHR43102:SF2">
    <property type="entry name" value="GAF DOMAIN-CONTAINING PROTEIN"/>
    <property type="match status" value="1"/>
</dbReference>
<organism evidence="3 4">
    <name type="scientific">Deinococcus navajonensis</name>
    <dbReference type="NCBI Taxonomy" id="309884"/>
    <lineage>
        <taxon>Bacteria</taxon>
        <taxon>Thermotogati</taxon>
        <taxon>Deinococcota</taxon>
        <taxon>Deinococci</taxon>
        <taxon>Deinococcales</taxon>
        <taxon>Deinococcaceae</taxon>
        <taxon>Deinococcus</taxon>
    </lineage>
</organism>
<dbReference type="CDD" id="cd01949">
    <property type="entry name" value="GGDEF"/>
    <property type="match status" value="1"/>
</dbReference>
<dbReference type="SMART" id="SM00065">
    <property type="entry name" value="GAF"/>
    <property type="match status" value="1"/>
</dbReference>
<proteinExistence type="predicted"/>
<dbReference type="Proteomes" id="UP001595998">
    <property type="component" value="Unassembled WGS sequence"/>
</dbReference>
<dbReference type="InterPro" id="IPR003018">
    <property type="entry name" value="GAF"/>
</dbReference>
<dbReference type="PROSITE" id="PS50887">
    <property type="entry name" value="GGDEF"/>
    <property type="match status" value="1"/>
</dbReference>
<dbReference type="EC" id="2.7.7.65" evidence="3"/>